<feature type="compositionally biased region" description="Polar residues" evidence="2">
    <location>
        <begin position="451"/>
        <end position="471"/>
    </location>
</feature>
<dbReference type="InterPro" id="IPR039874">
    <property type="entry name" value="WAPL"/>
</dbReference>
<dbReference type="EMBL" id="JBBBZM010000216">
    <property type="protein sequence ID" value="KAL0631744.1"/>
    <property type="molecule type" value="Genomic_DNA"/>
</dbReference>
<feature type="compositionally biased region" description="Acidic residues" evidence="2">
    <location>
        <begin position="151"/>
        <end position="161"/>
    </location>
</feature>
<dbReference type="PANTHER" id="PTHR22100:SF13">
    <property type="entry name" value="WINGS APART-LIKE PROTEIN HOMOLOG"/>
    <property type="match status" value="1"/>
</dbReference>
<dbReference type="InterPro" id="IPR011989">
    <property type="entry name" value="ARM-like"/>
</dbReference>
<feature type="compositionally biased region" description="Polar residues" evidence="2">
    <location>
        <begin position="103"/>
        <end position="121"/>
    </location>
</feature>
<organism evidence="4 5">
    <name type="scientific">Discina gigas</name>
    <dbReference type="NCBI Taxonomy" id="1032678"/>
    <lineage>
        <taxon>Eukaryota</taxon>
        <taxon>Fungi</taxon>
        <taxon>Dikarya</taxon>
        <taxon>Ascomycota</taxon>
        <taxon>Pezizomycotina</taxon>
        <taxon>Pezizomycetes</taxon>
        <taxon>Pezizales</taxon>
        <taxon>Discinaceae</taxon>
        <taxon>Discina</taxon>
    </lineage>
</organism>
<protein>
    <recommendedName>
        <fullName evidence="3">Wings apart-like protein C-terminal domain-containing protein</fullName>
    </recommendedName>
</protein>
<feature type="domain" description="Wings apart-like protein C-terminal" evidence="3">
    <location>
        <begin position="538"/>
        <end position="879"/>
    </location>
</feature>
<evidence type="ECO:0000313" key="4">
    <source>
        <dbReference type="EMBL" id="KAL0631744.1"/>
    </source>
</evidence>
<feature type="region of interest" description="Disordered" evidence="2">
    <location>
        <begin position="93"/>
        <end position="266"/>
    </location>
</feature>
<evidence type="ECO:0000259" key="3">
    <source>
        <dbReference type="Pfam" id="PF07814"/>
    </source>
</evidence>
<dbReference type="Pfam" id="PF07814">
    <property type="entry name" value="WAPL"/>
    <property type="match status" value="1"/>
</dbReference>
<name>A0ABR3G736_9PEZI</name>
<feature type="region of interest" description="Disordered" evidence="2">
    <location>
        <begin position="1"/>
        <end position="53"/>
    </location>
</feature>
<evidence type="ECO:0000256" key="1">
    <source>
        <dbReference type="ARBA" id="ARBA00006854"/>
    </source>
</evidence>
<sequence length="997" mass="110296">MEAPQQRRRRPATTYGKSVKKRYSDFGVGDAFPSATSSREDEQRTGATKTIRSSTILVTAPATTVKVQRNQEKNETIKSPALANDGEANFLAKPLEKRPQMTLKGNNKRSGPASAMTTSPQKHLKVFDFDPSDDGIVQPRKTTSNPKGNDEFDVPSSDEESLAVKKALLRPSSKALGASASMRRFAKEVKPGVPGPPTRDNKLLRSNLQPKEQGKQTSAKSVTTASKIVKFPSLSKVSKTSKAPKASNTTPPESEQAVTDSSMSLPNFGIDELVSQRSRVTNSQSRLPEVDQEVLEERQNARSNQVGLRLGSSNEPAKPSKPIAAKRARRVVYVPLPIICNKSLRPSSPPSLQLSPQETHRDSIPYSPGIFSHVDKLSKKDKKQNVEPKRPQRIRGNVPRISEIFQNGVEESAPRRRRLIDRLGTGASQLDLMESSGDDESEEGYSQSQSRNIPDSQIVDTATEGQSQESTTEPLVKLVYSIGRVGPKITYARQRSFRMEELDENALFNTPLIMAHQQPNTGLGEGEELEDDTGSKMMKTIHELREAGTNNRFLDDIEELFGDIEGGTPLSRQRSGYLELASKMRDKIFIGKFRANNFTERLLTSLDKQKDEVICFSLSFILCCLLLEDTTIQTVSQVRGNGSLSMLVRMLDFEKDIYMTAKDRKTNMSKAAQGLVQDLRTRVEKSPAFAEKKLKVFSGQIMALKVLEELVRKLREAGVSDDFLPAGGLKKLVQIVSPFSQSKDVAKAPGTLPLELAVSILESYTIGGRVSPELQFSADELKVVANLLPAVVGVGAMDVKDILLLILRFDINLTNGRSLICDIFIESSPSLIPTLVYMIRDKFNDLAGLELEMEERLAQLDLLVLSLGLLINFAELSDKARHAVVGRGAVLLDVLLHIFLERLEQTAEADSVEKSHTNVAFGYLSILLGNLCQNLGIGDKIRQKMPKTTLAPLVSSLEEFITHHRRVDDQYEGYSEGPNATFTERLEQVVKKLKEVR</sequence>
<evidence type="ECO:0000313" key="5">
    <source>
        <dbReference type="Proteomes" id="UP001447188"/>
    </source>
</evidence>
<proteinExistence type="inferred from homology"/>
<dbReference type="Proteomes" id="UP001447188">
    <property type="component" value="Unassembled WGS sequence"/>
</dbReference>
<feature type="region of interest" description="Disordered" evidence="2">
    <location>
        <begin position="297"/>
        <end position="323"/>
    </location>
</feature>
<accession>A0ABR3G736</accession>
<feature type="compositionally biased region" description="Polar residues" evidence="2">
    <location>
        <begin position="204"/>
        <end position="226"/>
    </location>
</feature>
<keyword evidence="5" id="KW-1185">Reference proteome</keyword>
<dbReference type="PANTHER" id="PTHR22100">
    <property type="entry name" value="WINGS APART-LIKE PROTEIN HOMOLOG"/>
    <property type="match status" value="1"/>
</dbReference>
<feature type="compositionally biased region" description="Polar residues" evidence="2">
    <location>
        <begin position="301"/>
        <end position="315"/>
    </location>
</feature>
<reference evidence="4 5" key="1">
    <citation type="submission" date="2024-02" db="EMBL/GenBank/DDBJ databases">
        <title>Discinaceae phylogenomics.</title>
        <authorList>
            <person name="Dirks A.C."/>
            <person name="James T.Y."/>
        </authorList>
    </citation>
    <scope>NUCLEOTIDE SEQUENCE [LARGE SCALE GENOMIC DNA]</scope>
    <source>
        <strain evidence="4 5">ACD0624</strain>
    </source>
</reference>
<feature type="region of interest" description="Disordered" evidence="2">
    <location>
        <begin position="344"/>
        <end position="471"/>
    </location>
</feature>
<comment type="similarity">
    <text evidence="1">Belongs to the WAPL family.</text>
</comment>
<feature type="compositionally biased region" description="Basic residues" evidence="2">
    <location>
        <begin position="1"/>
        <end position="11"/>
    </location>
</feature>
<feature type="compositionally biased region" description="Polar residues" evidence="2">
    <location>
        <begin position="235"/>
        <end position="265"/>
    </location>
</feature>
<dbReference type="InterPro" id="IPR022771">
    <property type="entry name" value="WAPL_C"/>
</dbReference>
<gene>
    <name evidence="4" type="ORF">Q9L58_009397</name>
</gene>
<comment type="caution">
    <text evidence="4">The sequence shown here is derived from an EMBL/GenBank/DDBJ whole genome shotgun (WGS) entry which is preliminary data.</text>
</comment>
<feature type="compositionally biased region" description="Basic and acidic residues" evidence="2">
    <location>
        <begin position="373"/>
        <end position="390"/>
    </location>
</feature>
<evidence type="ECO:0000256" key="2">
    <source>
        <dbReference type="SAM" id="MobiDB-lite"/>
    </source>
</evidence>
<dbReference type="Gene3D" id="1.25.10.10">
    <property type="entry name" value="Leucine-rich Repeat Variant"/>
    <property type="match status" value="2"/>
</dbReference>